<dbReference type="AlphaFoldDB" id="K8EM63"/>
<evidence type="ECO:0000313" key="1">
    <source>
        <dbReference type="EMBL" id="CCO09566.2"/>
    </source>
</evidence>
<proteinExistence type="predicted"/>
<dbReference type="eggNOG" id="COG4304">
    <property type="taxonomic scope" value="Bacteria"/>
</dbReference>
<dbReference type="Pfam" id="PF10004">
    <property type="entry name" value="DUF2247"/>
    <property type="match status" value="1"/>
</dbReference>
<organism evidence="1 2">
    <name type="scientific">Carnobacterium maltaromaticum LMA28</name>
    <dbReference type="NCBI Taxonomy" id="1234679"/>
    <lineage>
        <taxon>Bacteria</taxon>
        <taxon>Bacillati</taxon>
        <taxon>Bacillota</taxon>
        <taxon>Bacilli</taxon>
        <taxon>Lactobacillales</taxon>
        <taxon>Carnobacteriaceae</taxon>
        <taxon>Carnobacterium</taxon>
    </lineage>
</organism>
<dbReference type="HOGENOM" id="CLU_124837_1_0_9"/>
<dbReference type="STRING" id="1234679.BN424_83"/>
<sequence length="160" mass="19081">MKLKNVKLTNIRYNWSTIYVGIEEGYFDETVLTDYAIELMEKGEDSDFINELAWGISKDELPEVMLNIKISYLPEIDETKFEWSFENEKLRYVYLSNLKNESKDNQELLNGITQFYDNHNYPEDMIPFINYMPQDSPSNENDMLKKFNEFLKIEKEKLLG</sequence>
<dbReference type="InterPro" id="IPR016630">
    <property type="entry name" value="UCP015278"/>
</dbReference>
<keyword evidence="2" id="KW-1185">Reference proteome</keyword>
<dbReference type="RefSeq" id="WP_015075143.1">
    <property type="nucleotide sequence ID" value="NC_019425.2"/>
</dbReference>
<dbReference type="PIRSF" id="PIRSF015278">
    <property type="entry name" value="UCP015278"/>
    <property type="match status" value="1"/>
</dbReference>
<dbReference type="Proteomes" id="UP000000212">
    <property type="component" value="Chromosome"/>
</dbReference>
<name>K8EM63_CARML</name>
<dbReference type="OrthoDB" id="2882291at2"/>
<evidence type="ECO:0000313" key="2">
    <source>
        <dbReference type="Proteomes" id="UP000000212"/>
    </source>
</evidence>
<reference evidence="2" key="1">
    <citation type="journal article" date="2013" name="Genome Announc.">
        <title>Complete Chromosome Sequence of Carnobacterium maltaromaticum LMA 28.</title>
        <authorList>
            <person name="Cailliez-Grimal C."/>
            <person name="Chaillou S."/>
            <person name="Anba-Mondoloni J."/>
            <person name="Loux V."/>
            <person name="Afzal M.I."/>
            <person name="Rahman A."/>
            <person name="Kergourlay G."/>
            <person name="Champomier-Verges M.C."/>
            <person name="Zagorec M."/>
            <person name="Dalgaard P."/>
            <person name="Leisner J.J."/>
            <person name="Prevost H."/>
            <person name="Revol-Junelles A.M."/>
            <person name="Borges F."/>
        </authorList>
    </citation>
    <scope>NUCLEOTIDE SEQUENCE</scope>
    <source>
        <strain evidence="2">LMA28</strain>
    </source>
</reference>
<dbReference type="KEGG" id="cml:BN424_83"/>
<dbReference type="EMBL" id="HE999757">
    <property type="protein sequence ID" value="CCO09566.2"/>
    <property type="molecule type" value="Genomic_DNA"/>
</dbReference>
<protein>
    <recommendedName>
        <fullName evidence="3">DUF2247 family protein</fullName>
    </recommendedName>
</protein>
<gene>
    <name evidence="1" type="ORF">BN424_83</name>
</gene>
<accession>K8EM63</accession>
<evidence type="ECO:0008006" key="3">
    <source>
        <dbReference type="Google" id="ProtNLM"/>
    </source>
</evidence>